<evidence type="ECO:0000256" key="1">
    <source>
        <dbReference type="SAM" id="Phobius"/>
    </source>
</evidence>
<accession>A0A1I6V2V7</accession>
<feature type="transmembrane region" description="Helical" evidence="1">
    <location>
        <begin position="25"/>
        <end position="58"/>
    </location>
</feature>
<evidence type="ECO:0000313" key="3">
    <source>
        <dbReference type="Proteomes" id="UP000199199"/>
    </source>
</evidence>
<reference evidence="3" key="1">
    <citation type="submission" date="2016-10" db="EMBL/GenBank/DDBJ databases">
        <authorList>
            <person name="Varghese N."/>
            <person name="Submissions S."/>
        </authorList>
    </citation>
    <scope>NUCLEOTIDE SEQUENCE [LARGE SCALE GENOMIC DNA]</scope>
    <source>
        <strain evidence="3">DSM 22427</strain>
    </source>
</reference>
<dbReference type="Proteomes" id="UP000199199">
    <property type="component" value="Unassembled WGS sequence"/>
</dbReference>
<gene>
    <name evidence="2" type="ORF">SAMN04488556_0013</name>
</gene>
<protein>
    <submittedName>
        <fullName evidence="2">Uncharacterized protein</fullName>
    </submittedName>
</protein>
<keyword evidence="3" id="KW-1185">Reference proteome</keyword>
<dbReference type="EMBL" id="FOZS01000010">
    <property type="protein sequence ID" value="SFT08023.1"/>
    <property type="molecule type" value="Genomic_DNA"/>
</dbReference>
<dbReference type="AlphaFoldDB" id="A0A1I6V2V7"/>
<keyword evidence="1" id="KW-1133">Transmembrane helix</keyword>
<sequence>MHLCDSSRENTIKRVETISYPFERWWGTIGFVFVGVALLPYDSALISATEIAMLLFFLGRVGHPKRCTITTGDPK</sequence>
<proteinExistence type="predicted"/>
<evidence type="ECO:0000313" key="2">
    <source>
        <dbReference type="EMBL" id="SFT08023.1"/>
    </source>
</evidence>
<keyword evidence="1" id="KW-0472">Membrane</keyword>
<keyword evidence="1" id="KW-0812">Transmembrane</keyword>
<organism evidence="2 3">
    <name type="scientific">Halostagnicola kamekurae</name>
    <dbReference type="NCBI Taxonomy" id="619731"/>
    <lineage>
        <taxon>Archaea</taxon>
        <taxon>Methanobacteriati</taxon>
        <taxon>Methanobacteriota</taxon>
        <taxon>Stenosarchaea group</taxon>
        <taxon>Halobacteria</taxon>
        <taxon>Halobacteriales</taxon>
        <taxon>Natrialbaceae</taxon>
        <taxon>Halostagnicola</taxon>
    </lineage>
</organism>
<name>A0A1I6V2V7_9EURY</name>